<dbReference type="InterPro" id="IPR001806">
    <property type="entry name" value="Small_GTPase"/>
</dbReference>
<evidence type="ECO:0000256" key="1">
    <source>
        <dbReference type="ARBA" id="ARBA00022741"/>
    </source>
</evidence>
<dbReference type="SMART" id="SM00174">
    <property type="entry name" value="RHO"/>
    <property type="match status" value="1"/>
</dbReference>
<dbReference type="GO" id="GO:0003924">
    <property type="term" value="F:GTPase activity"/>
    <property type="evidence" value="ECO:0007669"/>
    <property type="project" value="InterPro"/>
</dbReference>
<dbReference type="EMBL" id="LCUC01000296">
    <property type="protein sequence ID" value="KKY32629.1"/>
    <property type="molecule type" value="Genomic_DNA"/>
</dbReference>
<dbReference type="SMART" id="SM00175">
    <property type="entry name" value="RAB"/>
    <property type="match status" value="1"/>
</dbReference>
<organism evidence="3 4">
    <name type="scientific">Diaporthe ampelina</name>
    <dbReference type="NCBI Taxonomy" id="1214573"/>
    <lineage>
        <taxon>Eukaryota</taxon>
        <taxon>Fungi</taxon>
        <taxon>Dikarya</taxon>
        <taxon>Ascomycota</taxon>
        <taxon>Pezizomycotina</taxon>
        <taxon>Sordariomycetes</taxon>
        <taxon>Sordariomycetidae</taxon>
        <taxon>Diaporthales</taxon>
        <taxon>Diaporthaceae</taxon>
        <taxon>Diaporthe</taxon>
    </lineage>
</organism>
<dbReference type="InterPro" id="IPR027417">
    <property type="entry name" value="P-loop_NTPase"/>
</dbReference>
<keyword evidence="4" id="KW-1185">Reference proteome</keyword>
<reference evidence="3 4" key="2">
    <citation type="submission" date="2015-05" db="EMBL/GenBank/DDBJ databases">
        <authorList>
            <person name="Morales-Cruz A."/>
            <person name="Amrine K.C."/>
            <person name="Cantu D."/>
        </authorList>
    </citation>
    <scope>NUCLEOTIDE SEQUENCE [LARGE SCALE GENOMIC DNA]</scope>
    <source>
        <strain evidence="3">DA912</strain>
    </source>
</reference>
<gene>
    <name evidence="3" type="ORF">UCDDA912_g07432</name>
</gene>
<dbReference type="PROSITE" id="PS51419">
    <property type="entry name" value="RAB"/>
    <property type="match status" value="1"/>
</dbReference>
<protein>
    <submittedName>
        <fullName evidence="3">Putative ras family gtp-binding protein rho1p</fullName>
    </submittedName>
</protein>
<reference evidence="3 4" key="1">
    <citation type="submission" date="2015-05" db="EMBL/GenBank/DDBJ databases">
        <title>Distinctive expansion of gene families associated with plant cell wall degradation and secondary metabolism in the genomes of grapevine trunk pathogens.</title>
        <authorList>
            <person name="Lawrence D.P."/>
            <person name="Travadon R."/>
            <person name="Rolshausen P.E."/>
            <person name="Baumgartner K."/>
        </authorList>
    </citation>
    <scope>NUCLEOTIDE SEQUENCE [LARGE SCALE GENOMIC DNA]</scope>
    <source>
        <strain evidence="3">DA912</strain>
    </source>
</reference>
<dbReference type="GO" id="GO:0005525">
    <property type="term" value="F:GTP binding"/>
    <property type="evidence" value="ECO:0007669"/>
    <property type="project" value="UniProtKB-KW"/>
</dbReference>
<evidence type="ECO:0000313" key="3">
    <source>
        <dbReference type="EMBL" id="KKY32629.1"/>
    </source>
</evidence>
<dbReference type="STRING" id="1214573.A0A0G2FEP9"/>
<dbReference type="OrthoDB" id="25896at2759"/>
<dbReference type="PRINTS" id="PR00449">
    <property type="entry name" value="RASTRNSFRMNG"/>
</dbReference>
<dbReference type="InterPro" id="IPR003578">
    <property type="entry name" value="Small_GTPase_Rho"/>
</dbReference>
<evidence type="ECO:0000313" key="4">
    <source>
        <dbReference type="Proteomes" id="UP000034680"/>
    </source>
</evidence>
<comment type="caution">
    <text evidence="3">The sequence shown here is derived from an EMBL/GenBank/DDBJ whole genome shotgun (WGS) entry which is preliminary data.</text>
</comment>
<dbReference type="Proteomes" id="UP000034680">
    <property type="component" value="Unassembled WGS sequence"/>
</dbReference>
<dbReference type="SUPFAM" id="SSF52540">
    <property type="entry name" value="P-loop containing nucleoside triphosphate hydrolases"/>
    <property type="match status" value="1"/>
</dbReference>
<dbReference type="Gene3D" id="3.40.50.300">
    <property type="entry name" value="P-loop containing nucleotide triphosphate hydrolases"/>
    <property type="match status" value="1"/>
</dbReference>
<sequence>MGTPAGQSNSGRKSSASVMLRDMGRSSKEFFSKLTMRKREEYNLRVAFIGNQHCGKDVLLSRYTLTASTGNIVYRPDVDSFRVKLTGVFTVDNYKARTEIWDIAHRNVKNGQVHPLSMASFDVVVVCVDIGDQRNLKSVAKRVAQRYCPGVPSIVLGLKSDLRPNFPTLRLGFLQESTAFTVGQGEETARMNKASAYYECSAKTGEGVTEFFESLARFTVQATRTRYKLRQKASRGFSDLFRKK</sequence>
<proteinExistence type="predicted"/>
<name>A0A0G2FEP9_9PEZI</name>
<dbReference type="AlphaFoldDB" id="A0A0G2FEP9"/>
<keyword evidence="2" id="KW-0342">GTP-binding</keyword>
<dbReference type="GO" id="GO:0007264">
    <property type="term" value="P:small GTPase-mediated signal transduction"/>
    <property type="evidence" value="ECO:0007669"/>
    <property type="project" value="InterPro"/>
</dbReference>
<dbReference type="PANTHER" id="PTHR24072">
    <property type="entry name" value="RHO FAMILY GTPASE"/>
    <property type="match status" value="1"/>
</dbReference>
<keyword evidence="1" id="KW-0547">Nucleotide-binding</keyword>
<evidence type="ECO:0000256" key="2">
    <source>
        <dbReference type="ARBA" id="ARBA00023134"/>
    </source>
</evidence>
<dbReference type="Pfam" id="PF00071">
    <property type="entry name" value="Ras"/>
    <property type="match status" value="1"/>
</dbReference>
<accession>A0A0G2FEP9</accession>